<reference evidence="2" key="1">
    <citation type="submission" date="2020-08" db="EMBL/GenBank/DDBJ databases">
        <title>Multicomponent nature underlies the extraordinary mechanical properties of spider dragline silk.</title>
        <authorList>
            <person name="Kono N."/>
            <person name="Nakamura H."/>
            <person name="Mori M."/>
            <person name="Yoshida Y."/>
            <person name="Ohtoshi R."/>
            <person name="Malay A.D."/>
            <person name="Moran D.A.P."/>
            <person name="Tomita M."/>
            <person name="Numata K."/>
            <person name="Arakawa K."/>
        </authorList>
    </citation>
    <scope>NUCLEOTIDE SEQUENCE</scope>
</reference>
<evidence type="ECO:0000256" key="1">
    <source>
        <dbReference type="SAM" id="MobiDB-lite"/>
    </source>
</evidence>
<organism evidence="2 3">
    <name type="scientific">Trichonephila inaurata madagascariensis</name>
    <dbReference type="NCBI Taxonomy" id="2747483"/>
    <lineage>
        <taxon>Eukaryota</taxon>
        <taxon>Metazoa</taxon>
        <taxon>Ecdysozoa</taxon>
        <taxon>Arthropoda</taxon>
        <taxon>Chelicerata</taxon>
        <taxon>Arachnida</taxon>
        <taxon>Araneae</taxon>
        <taxon>Araneomorphae</taxon>
        <taxon>Entelegynae</taxon>
        <taxon>Araneoidea</taxon>
        <taxon>Nephilidae</taxon>
        <taxon>Trichonephila</taxon>
        <taxon>Trichonephila inaurata</taxon>
    </lineage>
</organism>
<feature type="region of interest" description="Disordered" evidence="1">
    <location>
        <begin position="28"/>
        <end position="60"/>
    </location>
</feature>
<proteinExistence type="predicted"/>
<sequence>MTISSIKTYYKTLLYQLRFLRRGLTSYNPPITTSPSPPPTSPTEQKSKVAQPPFSQADRSHHMIPRRIHPVIHSFRAFNNWRLDDNCLRARARAWPQFSGPPQPFDARDKNLFCATTTFHCRRQHPSPNWTCDCPVTTARDGICSIKNSSSLPFLFGKRFYLPFLLPLYSPDGGSWRSKVCQMAKVVLDYPPKISSLSVLVQSFLYMLTKGVFFFFHVKECF</sequence>
<dbReference type="EMBL" id="BMAV01017808">
    <property type="protein sequence ID" value="GFY69787.1"/>
    <property type="molecule type" value="Genomic_DNA"/>
</dbReference>
<accession>A0A8X7CMZ5</accession>
<protein>
    <submittedName>
        <fullName evidence="2">Uncharacterized protein</fullName>
    </submittedName>
</protein>
<gene>
    <name evidence="2" type="ORF">TNIN_364311</name>
</gene>
<dbReference type="OrthoDB" id="10405683at2759"/>
<dbReference type="Proteomes" id="UP000886998">
    <property type="component" value="Unassembled WGS sequence"/>
</dbReference>
<keyword evidence="3" id="KW-1185">Reference proteome</keyword>
<dbReference type="AlphaFoldDB" id="A0A8X7CMZ5"/>
<evidence type="ECO:0000313" key="2">
    <source>
        <dbReference type="EMBL" id="GFY69787.1"/>
    </source>
</evidence>
<evidence type="ECO:0000313" key="3">
    <source>
        <dbReference type="Proteomes" id="UP000886998"/>
    </source>
</evidence>
<comment type="caution">
    <text evidence="2">The sequence shown here is derived from an EMBL/GenBank/DDBJ whole genome shotgun (WGS) entry which is preliminary data.</text>
</comment>
<name>A0A8X7CMZ5_9ARAC</name>